<evidence type="ECO:0000313" key="2">
    <source>
        <dbReference type="Proteomes" id="UP001431010"/>
    </source>
</evidence>
<evidence type="ECO:0000313" key="1">
    <source>
        <dbReference type="EMBL" id="UFZ05792.1"/>
    </source>
</evidence>
<name>A0ABY3RFF4_9BRAD</name>
<gene>
    <name evidence="1" type="ORF">LQG66_05635</name>
</gene>
<accession>A0ABY3RFF4</accession>
<dbReference type="RefSeq" id="WP_231324300.1">
    <property type="nucleotide sequence ID" value="NZ_CP088156.1"/>
</dbReference>
<protein>
    <submittedName>
        <fullName evidence="1">Uncharacterized protein</fullName>
    </submittedName>
</protein>
<sequence length="61" mass="6736">MSNTIIQFTQSVSAPSLIPDQVDRLSDDECLNRLVNAVTRGDSEHLDELAQLIGRLVVVIE</sequence>
<dbReference type="Proteomes" id="UP001431010">
    <property type="component" value="Chromosome"/>
</dbReference>
<keyword evidence="2" id="KW-1185">Reference proteome</keyword>
<proteinExistence type="predicted"/>
<organism evidence="1 2">
    <name type="scientific">Bradyrhizobium ontarionense</name>
    <dbReference type="NCBI Taxonomy" id="2898149"/>
    <lineage>
        <taxon>Bacteria</taxon>
        <taxon>Pseudomonadati</taxon>
        <taxon>Pseudomonadota</taxon>
        <taxon>Alphaproteobacteria</taxon>
        <taxon>Hyphomicrobiales</taxon>
        <taxon>Nitrobacteraceae</taxon>
        <taxon>Bradyrhizobium</taxon>
    </lineage>
</organism>
<dbReference type="EMBL" id="CP088156">
    <property type="protein sequence ID" value="UFZ05792.1"/>
    <property type="molecule type" value="Genomic_DNA"/>
</dbReference>
<reference evidence="1" key="1">
    <citation type="journal article" date="2024" name="Antonie Van Leeuwenhoek">
        <title>Bradyrhizobium ontarionense sp. nov., a novel bacterial symbiont isolated from Aeschynomene indica (Indian jointvetch), harbours photosynthesis, nitrogen fixation and nitrous oxide (N2O) reductase genes.</title>
        <authorList>
            <person name="Bromfield E.S.P."/>
            <person name="Cloutier S."/>
        </authorList>
    </citation>
    <scope>NUCLEOTIDE SEQUENCE</scope>
    <source>
        <strain evidence="1">A19</strain>
    </source>
</reference>